<accession>A0A4Z1IR40</accession>
<sequence>MALEALLPYQVTVLRCYRADMAPTLPQRLCAIEDDQRRIYISWDKTPSTIQSTHFGILTQLPLGTFVIYGYDSFESFEDYGSKIVLSYQARKFQEKRIVMETVENFSPYILQAKRGTKVISRHELRLITAFFERA</sequence>
<organism evidence="1 2">
    <name type="scientific">Botryotinia convoluta</name>
    <dbReference type="NCBI Taxonomy" id="54673"/>
    <lineage>
        <taxon>Eukaryota</taxon>
        <taxon>Fungi</taxon>
        <taxon>Dikarya</taxon>
        <taxon>Ascomycota</taxon>
        <taxon>Pezizomycotina</taxon>
        <taxon>Leotiomycetes</taxon>
        <taxon>Helotiales</taxon>
        <taxon>Sclerotiniaceae</taxon>
        <taxon>Botryotinia</taxon>
    </lineage>
</organism>
<comment type="caution">
    <text evidence="1">The sequence shown here is derived from an EMBL/GenBank/DDBJ whole genome shotgun (WGS) entry which is preliminary data.</text>
</comment>
<proteinExistence type="predicted"/>
<evidence type="ECO:0000313" key="2">
    <source>
        <dbReference type="Proteomes" id="UP000297527"/>
    </source>
</evidence>
<name>A0A4Z1IR40_9HELO</name>
<reference evidence="1 2" key="1">
    <citation type="submission" date="2017-12" db="EMBL/GenBank/DDBJ databases">
        <title>Comparative genomics of Botrytis spp.</title>
        <authorList>
            <person name="Valero-Jimenez C.A."/>
            <person name="Tapia P."/>
            <person name="Veloso J."/>
            <person name="Silva-Moreno E."/>
            <person name="Staats M."/>
            <person name="Valdes J.H."/>
            <person name="Van Kan J.A.L."/>
        </authorList>
    </citation>
    <scope>NUCLEOTIDE SEQUENCE [LARGE SCALE GENOMIC DNA]</scope>
    <source>
        <strain evidence="1 2">MUCL11595</strain>
    </source>
</reference>
<protein>
    <submittedName>
        <fullName evidence="1">Uncharacterized protein</fullName>
    </submittedName>
</protein>
<keyword evidence="2" id="KW-1185">Reference proteome</keyword>
<dbReference type="AlphaFoldDB" id="A0A4Z1IR40"/>
<gene>
    <name evidence="1" type="ORF">BCON_0015g00630</name>
</gene>
<evidence type="ECO:0000313" key="1">
    <source>
        <dbReference type="EMBL" id="TGO63134.1"/>
    </source>
</evidence>
<dbReference type="EMBL" id="PQXN01000015">
    <property type="protein sequence ID" value="TGO63134.1"/>
    <property type="molecule type" value="Genomic_DNA"/>
</dbReference>
<dbReference type="Proteomes" id="UP000297527">
    <property type="component" value="Unassembled WGS sequence"/>
</dbReference>